<evidence type="ECO:0000313" key="2">
    <source>
        <dbReference type="EMBL" id="RSH86846.1"/>
    </source>
</evidence>
<keyword evidence="3" id="KW-1185">Reference proteome</keyword>
<dbReference type="GO" id="GO:0031416">
    <property type="term" value="C:NatB complex"/>
    <property type="evidence" value="ECO:0007669"/>
    <property type="project" value="TreeGrafter"/>
</dbReference>
<dbReference type="PANTHER" id="PTHR22767:SF3">
    <property type="entry name" value="N-ALPHA-ACETYLTRANSFERASE 25, NATB AUXILIARY SUBUNIT"/>
    <property type="match status" value="1"/>
</dbReference>
<comment type="caution">
    <text evidence="2">The sequence shown here is derived from an EMBL/GenBank/DDBJ whole genome shotgun (WGS) entry which is preliminary data.</text>
</comment>
<reference evidence="2 3" key="1">
    <citation type="submission" date="2018-11" db="EMBL/GenBank/DDBJ databases">
        <title>Genome sequence of Apiotrichum porosum DSM 27194.</title>
        <authorList>
            <person name="Aliyu H."/>
            <person name="Gorte O."/>
            <person name="Ochsenreither K."/>
        </authorList>
    </citation>
    <scope>NUCLEOTIDE SEQUENCE [LARGE SCALE GENOMIC DNA]</scope>
    <source>
        <strain evidence="2 3">DSM 27194</strain>
    </source>
</reference>
<dbReference type="PANTHER" id="PTHR22767">
    <property type="entry name" value="N-TERMINAL ACETYLTRANSFERASE-RELATED"/>
    <property type="match status" value="1"/>
</dbReference>
<name>A0A427Y712_9TREE</name>
<protein>
    <recommendedName>
        <fullName evidence="4">N-acetyltransferase B complex non catalytic subunit-domain-containing protein</fullName>
    </recommendedName>
</protein>
<dbReference type="STRING" id="105984.A0A427Y712"/>
<evidence type="ECO:0000313" key="3">
    <source>
        <dbReference type="Proteomes" id="UP000279236"/>
    </source>
</evidence>
<dbReference type="OrthoDB" id="1874341at2759"/>
<comment type="similarity">
    <text evidence="1">Belongs to the MDM20/NAA25 family.</text>
</comment>
<sequence>MARPVDWAAEERKLQPVYEDIQFGLFKRAKDTVERWLKKHPKSQPALVLRMVIAEKQRLGAPAVLRAYADVKRTEPLSGRSVWFVALALRNIRRPDLVLELYQGIWDSRPDIAELGDQVFLTASAMGNTAVMSTSSRKLFNATKAPQWARLAAYSAWAHAAPPPSDADPFPLAPARSLLPASLLLRTTGKEVATADQLWLRLEVALGNGDVAEARRLVKDEGRKGSLNRRWIGMEAAKAIAGREGVDSAEVWADEFAATVAQLADPESQYNYAFYRHLLAALDGAYTAERAGEADDLFKQIAEAIGAKERAPSLARLELDKRQRARNAGMDKAEWEALVKAYLARWGSKWTTGDELAGIAGEDRNDEMLALVSANLAPHTNEKSYLTRAVAELYLLQHGEKKGAAHYWTLYTEGLQYGVNLPKTDVQPADFLGLAAVDVLLASWAQKPEDDGPLLAAASALEHIIAKSPSSFDARFTLARVYRLLAAPGAYVPHLAKLNLSEIQLDNLLHVVSERGGVEARAGGKDVAKAWSDIVEKASLMYTRGATDLPEYIKQALEQESYSKVHGIRTLVKCLDSSIAARALEVEEVALALATGADVSDSTLETLSAGLADDTAFIDNRNFELLADSLSPSGAALSAAQPTIDEKAIRALGAVTLRAARFVKGEPVDAASAAVDTAGLEPVDAAYVSALDTVLRATVESATPPSLAGVYDPLLALATSPAAAEGTTYARTHALLTLAQLARTFDSIYKRVADLAKPVKGKKRPAHLVAFLAELKGAREALKVANPDQSVAAVLRAPSAQDMEAARAWADAELVQSVQDSVAAARKELGAGLDKWLGSGSV</sequence>
<organism evidence="2 3">
    <name type="scientific">Apiotrichum porosum</name>
    <dbReference type="NCBI Taxonomy" id="105984"/>
    <lineage>
        <taxon>Eukaryota</taxon>
        <taxon>Fungi</taxon>
        <taxon>Dikarya</taxon>
        <taxon>Basidiomycota</taxon>
        <taxon>Agaricomycotina</taxon>
        <taxon>Tremellomycetes</taxon>
        <taxon>Trichosporonales</taxon>
        <taxon>Trichosporonaceae</taxon>
        <taxon>Apiotrichum</taxon>
    </lineage>
</organism>
<dbReference type="InterPro" id="IPR019183">
    <property type="entry name" value="NAA25_NatB_aux_su"/>
</dbReference>
<dbReference type="Pfam" id="PF09797">
    <property type="entry name" value="NatB_MDM20"/>
    <property type="match status" value="1"/>
</dbReference>
<gene>
    <name evidence="2" type="ORF">EHS24_005124</name>
</gene>
<evidence type="ECO:0008006" key="4">
    <source>
        <dbReference type="Google" id="ProtNLM"/>
    </source>
</evidence>
<dbReference type="RefSeq" id="XP_028479631.1">
    <property type="nucleotide sequence ID" value="XM_028620659.1"/>
</dbReference>
<dbReference type="Proteomes" id="UP000279236">
    <property type="component" value="Unassembled WGS sequence"/>
</dbReference>
<proteinExistence type="inferred from homology"/>
<dbReference type="EMBL" id="RSCE01000002">
    <property type="protein sequence ID" value="RSH86846.1"/>
    <property type="molecule type" value="Genomic_DNA"/>
</dbReference>
<dbReference type="GeneID" id="39589667"/>
<dbReference type="AlphaFoldDB" id="A0A427Y712"/>
<evidence type="ECO:0000256" key="1">
    <source>
        <dbReference type="ARBA" id="ARBA00006298"/>
    </source>
</evidence>
<accession>A0A427Y712</accession>